<evidence type="ECO:0000256" key="2">
    <source>
        <dbReference type="SAM" id="Phobius"/>
    </source>
</evidence>
<evidence type="ECO:0000259" key="4">
    <source>
        <dbReference type="Pfam" id="PF14703"/>
    </source>
</evidence>
<dbReference type="Pfam" id="PF14703">
    <property type="entry name" value="PHM7_cyt"/>
    <property type="match status" value="1"/>
</dbReference>
<name>A0A9W6BHG4_9CHLO</name>
<keyword evidence="6" id="KW-1185">Reference proteome</keyword>
<feature type="domain" description="CSC1/OSCA1-like N-terminal transmembrane" evidence="3">
    <location>
        <begin position="6"/>
        <end position="127"/>
    </location>
</feature>
<dbReference type="PANTHER" id="PTHR13018:SF5">
    <property type="entry name" value="RE44586P"/>
    <property type="match status" value="1"/>
</dbReference>
<dbReference type="GO" id="GO:0005886">
    <property type="term" value="C:plasma membrane"/>
    <property type="evidence" value="ECO:0007669"/>
    <property type="project" value="TreeGrafter"/>
</dbReference>
<feature type="domain" description="CSC1/OSCA1-like cytosolic" evidence="4">
    <location>
        <begin position="355"/>
        <end position="507"/>
    </location>
</feature>
<protein>
    <submittedName>
        <fullName evidence="5">Uncharacterized protein</fullName>
    </submittedName>
</protein>
<feature type="region of interest" description="Disordered" evidence="1">
    <location>
        <begin position="218"/>
        <end position="258"/>
    </location>
</feature>
<dbReference type="InterPro" id="IPR045122">
    <property type="entry name" value="Csc1-like"/>
</dbReference>
<feature type="transmembrane region" description="Helical" evidence="2">
    <location>
        <begin position="520"/>
        <end position="542"/>
    </location>
</feature>
<feature type="compositionally biased region" description="Gly residues" evidence="1">
    <location>
        <begin position="243"/>
        <end position="255"/>
    </location>
</feature>
<dbReference type="InterPro" id="IPR032880">
    <property type="entry name" value="CSC1/OSCA1-like_N"/>
</dbReference>
<evidence type="ECO:0000259" key="3">
    <source>
        <dbReference type="Pfam" id="PF13967"/>
    </source>
</evidence>
<comment type="caution">
    <text evidence="5">The sequence shown here is derived from an EMBL/GenBank/DDBJ whole genome shotgun (WGS) entry which is preliminary data.</text>
</comment>
<dbReference type="GO" id="GO:0005227">
    <property type="term" value="F:calcium-activated cation channel activity"/>
    <property type="evidence" value="ECO:0007669"/>
    <property type="project" value="InterPro"/>
</dbReference>
<feature type="transmembrane region" description="Helical" evidence="2">
    <location>
        <begin position="38"/>
        <end position="58"/>
    </location>
</feature>
<sequence length="547" mass="60726">MAPAYLLWIWQLLRVPENEVVSVAGLDSAVYLRTLRMAWSILAWISVWCLAVVLPVNISGHQVDVLLSAPPAPEAKINILGHSSSVYDVSYFDRCSMSNIPSRSNKLFVHVFSAYVVTAIVLTILWRYNKEMTVLRILFLASAPKGGPSHTVLVQDIPGTKYGTVPWALKKLLSTTLLRFLPRSWRETLEELAEDFFFGGLARVWAKARAKAGALRAGARSRRATQRAMSRWARTATTTTTTSGGGGGGGSGGGAASASAAGDGSCANYFADYRQHAKEADEAEGEAGLPTDVLAFAERLNLELEAPVERLKVDVRTARGRLLDVWDMAAHFLEQRPAPGQEPPSLASMVEAEFRYVYGNEVAVVNPVWDQRELDPLLAEYGKIRTRLEDYLDWATTRMRRRKPLRPYMIRVIPMAHPGWGWGSQLFGVRPVRVEALVFWSERLRALVGQIGEAQARTRGLQATPAAFVTFSSRKAQVIAASSLHQHVEFLWRVQPAPDAAEVLWANLRMRSWERMLRQLASWSMFFGLLCCYFVPVAAIQVGRAAA</sequence>
<evidence type="ECO:0000256" key="1">
    <source>
        <dbReference type="SAM" id="MobiDB-lite"/>
    </source>
</evidence>
<dbReference type="EMBL" id="BRXU01000005">
    <property type="protein sequence ID" value="GLC51875.1"/>
    <property type="molecule type" value="Genomic_DNA"/>
</dbReference>
<keyword evidence="2" id="KW-1133">Transmembrane helix</keyword>
<keyword evidence="2" id="KW-0812">Transmembrane</keyword>
<accession>A0A9W6BHG4</accession>
<dbReference type="AlphaFoldDB" id="A0A9W6BHG4"/>
<organism evidence="5 6">
    <name type="scientific">Pleodorina starrii</name>
    <dbReference type="NCBI Taxonomy" id="330485"/>
    <lineage>
        <taxon>Eukaryota</taxon>
        <taxon>Viridiplantae</taxon>
        <taxon>Chlorophyta</taxon>
        <taxon>core chlorophytes</taxon>
        <taxon>Chlorophyceae</taxon>
        <taxon>CS clade</taxon>
        <taxon>Chlamydomonadales</taxon>
        <taxon>Volvocaceae</taxon>
        <taxon>Pleodorina</taxon>
    </lineage>
</organism>
<keyword evidence="2" id="KW-0472">Membrane</keyword>
<dbReference type="Proteomes" id="UP001165080">
    <property type="component" value="Unassembled WGS sequence"/>
</dbReference>
<evidence type="ECO:0000313" key="6">
    <source>
        <dbReference type="Proteomes" id="UP001165080"/>
    </source>
</evidence>
<dbReference type="InterPro" id="IPR027815">
    <property type="entry name" value="CSC1/OSCA1-like_cyt"/>
</dbReference>
<dbReference type="Pfam" id="PF13967">
    <property type="entry name" value="RSN1_TM"/>
    <property type="match status" value="1"/>
</dbReference>
<feature type="transmembrane region" description="Helical" evidence="2">
    <location>
        <begin position="107"/>
        <end position="126"/>
    </location>
</feature>
<evidence type="ECO:0000313" key="5">
    <source>
        <dbReference type="EMBL" id="GLC51875.1"/>
    </source>
</evidence>
<dbReference type="PANTHER" id="PTHR13018">
    <property type="entry name" value="PROBABLE MEMBRANE PROTEIN DUF221-RELATED"/>
    <property type="match status" value="1"/>
</dbReference>
<proteinExistence type="predicted"/>
<gene>
    <name evidence="5" type="primary">PLEST003579</name>
    <name evidence="5" type="ORF">PLESTB_000558000</name>
</gene>
<reference evidence="5 6" key="1">
    <citation type="journal article" date="2023" name="Commun. Biol.">
        <title>Reorganization of the ancestral sex-determining regions during the evolution of trioecy in Pleodorina starrii.</title>
        <authorList>
            <person name="Takahashi K."/>
            <person name="Suzuki S."/>
            <person name="Kawai-Toyooka H."/>
            <person name="Yamamoto K."/>
            <person name="Hamaji T."/>
            <person name="Ootsuki R."/>
            <person name="Yamaguchi H."/>
            <person name="Kawachi M."/>
            <person name="Higashiyama T."/>
            <person name="Nozaki H."/>
        </authorList>
    </citation>
    <scope>NUCLEOTIDE SEQUENCE [LARGE SCALE GENOMIC DNA]</scope>
    <source>
        <strain evidence="5 6">NIES-4479</strain>
    </source>
</reference>